<evidence type="ECO:0000313" key="3">
    <source>
        <dbReference type="EMBL" id="GMI33388.1"/>
    </source>
</evidence>
<comment type="caution">
    <text evidence="3">The sequence shown here is derived from an EMBL/GenBank/DDBJ whole genome shotgun (WGS) entry which is preliminary data.</text>
</comment>
<keyword evidence="2" id="KW-1133">Transmembrane helix</keyword>
<feature type="region of interest" description="Disordered" evidence="1">
    <location>
        <begin position="1"/>
        <end position="38"/>
    </location>
</feature>
<reference evidence="3 4" key="1">
    <citation type="journal article" date="2023" name="Commun. Biol.">
        <title>Genome analysis of Parmales, the sister group of diatoms, reveals the evolutionary specialization of diatoms from phago-mixotrophs to photoautotrophs.</title>
        <authorList>
            <person name="Ban H."/>
            <person name="Sato S."/>
            <person name="Yoshikawa S."/>
            <person name="Yamada K."/>
            <person name="Nakamura Y."/>
            <person name="Ichinomiya M."/>
            <person name="Sato N."/>
            <person name="Blanc-Mathieu R."/>
            <person name="Endo H."/>
            <person name="Kuwata A."/>
            <person name="Ogata H."/>
        </authorList>
    </citation>
    <scope>NUCLEOTIDE SEQUENCE [LARGE SCALE GENOMIC DNA]</scope>
</reference>
<keyword evidence="4" id="KW-1185">Reference proteome</keyword>
<name>A0ABQ6MVK6_9STRA</name>
<evidence type="ECO:0000256" key="2">
    <source>
        <dbReference type="SAM" id="Phobius"/>
    </source>
</evidence>
<sequence length="462" mass="49743">MEMTPPPPSPSPPSSPPPSPPPKTVSNPLNPPAPAPDAPELVKQLSLQLDLLRRDVRILNDDKISRLDESSAVILGGLTAAFGGTATLAPTKRAHGIHMVLTLRATNPNTSTLKAAGWLSLSLLIIMVQCIVLFVIVLESSHPRCSASDECPAGEWCAPTIIYGLRDPGACNDCFTASDPKDEGQWAGVGDAGYWEEAAAHCLLTDNDPLRCDHLVRHRNNLSGGGLVVLIFAAALSLIPTVSDLDQAEEEKVVMATRRVFSGGVGRLPRALLYVSHRLRVFVVPALVVSATASLLLSNDEFSAQSFLLDGMSIGFASNVDDLISFCVIDEEERQRVEEVVEEAVREAGGWKGTGWRRNRLYGFVLATTLMLTVVYCEELMPYLGDEGGGIGRAPCNDISNVATGAPFWIGVAALITMTIFNERNANWKCVVQDLLCGVSVIFVFSWMSPITMYLQWGTGGS</sequence>
<evidence type="ECO:0000313" key="4">
    <source>
        <dbReference type="Proteomes" id="UP001165060"/>
    </source>
</evidence>
<feature type="transmembrane region" description="Helical" evidence="2">
    <location>
        <begin position="115"/>
        <end position="138"/>
    </location>
</feature>
<dbReference type="EMBL" id="BRYB01000585">
    <property type="protein sequence ID" value="GMI33388.1"/>
    <property type="molecule type" value="Genomic_DNA"/>
</dbReference>
<gene>
    <name evidence="3" type="ORF">TeGR_g9547</name>
</gene>
<dbReference type="Proteomes" id="UP001165060">
    <property type="component" value="Unassembled WGS sequence"/>
</dbReference>
<keyword evidence="2" id="KW-0472">Membrane</keyword>
<feature type="transmembrane region" description="Helical" evidence="2">
    <location>
        <begin position="361"/>
        <end position="384"/>
    </location>
</feature>
<feature type="transmembrane region" description="Helical" evidence="2">
    <location>
        <begin position="404"/>
        <end position="423"/>
    </location>
</feature>
<protein>
    <submittedName>
        <fullName evidence="3">Uncharacterized protein</fullName>
    </submittedName>
</protein>
<feature type="transmembrane region" description="Helical" evidence="2">
    <location>
        <begin position="435"/>
        <end position="457"/>
    </location>
</feature>
<accession>A0ABQ6MVK6</accession>
<evidence type="ECO:0000256" key="1">
    <source>
        <dbReference type="SAM" id="MobiDB-lite"/>
    </source>
</evidence>
<feature type="transmembrane region" description="Helical" evidence="2">
    <location>
        <begin position="221"/>
        <end position="239"/>
    </location>
</feature>
<feature type="transmembrane region" description="Helical" evidence="2">
    <location>
        <begin position="279"/>
        <end position="297"/>
    </location>
</feature>
<proteinExistence type="predicted"/>
<organism evidence="3 4">
    <name type="scientific">Tetraparma gracilis</name>
    <dbReference type="NCBI Taxonomy" id="2962635"/>
    <lineage>
        <taxon>Eukaryota</taxon>
        <taxon>Sar</taxon>
        <taxon>Stramenopiles</taxon>
        <taxon>Ochrophyta</taxon>
        <taxon>Bolidophyceae</taxon>
        <taxon>Parmales</taxon>
        <taxon>Triparmaceae</taxon>
        <taxon>Tetraparma</taxon>
    </lineage>
</organism>
<feature type="compositionally biased region" description="Pro residues" evidence="1">
    <location>
        <begin position="1"/>
        <end position="37"/>
    </location>
</feature>
<keyword evidence="2" id="KW-0812">Transmembrane</keyword>